<gene>
    <name evidence="2" type="ORF">KP509_17G019100</name>
</gene>
<keyword evidence="1" id="KW-0732">Signal</keyword>
<proteinExistence type="predicted"/>
<organism evidence="2 3">
    <name type="scientific">Ceratopteris richardii</name>
    <name type="common">Triangle waterfern</name>
    <dbReference type="NCBI Taxonomy" id="49495"/>
    <lineage>
        <taxon>Eukaryota</taxon>
        <taxon>Viridiplantae</taxon>
        <taxon>Streptophyta</taxon>
        <taxon>Embryophyta</taxon>
        <taxon>Tracheophyta</taxon>
        <taxon>Polypodiopsida</taxon>
        <taxon>Polypodiidae</taxon>
        <taxon>Polypodiales</taxon>
        <taxon>Pteridineae</taxon>
        <taxon>Pteridaceae</taxon>
        <taxon>Parkerioideae</taxon>
        <taxon>Ceratopteris</taxon>
    </lineage>
</organism>
<accession>A0A8T2SU58</accession>
<evidence type="ECO:0000256" key="1">
    <source>
        <dbReference type="SAM" id="SignalP"/>
    </source>
</evidence>
<dbReference type="AlphaFoldDB" id="A0A8T2SU58"/>
<feature type="signal peptide" evidence="1">
    <location>
        <begin position="1"/>
        <end position="24"/>
    </location>
</feature>
<feature type="chain" id="PRO_5035731059" evidence="1">
    <location>
        <begin position="25"/>
        <end position="81"/>
    </location>
</feature>
<sequence>MQSKPGHYPYVLWMQWSLLPCLRGASFQFNSYFDEKKTRTYRNPSVVWEDRISQNGLLQMDTSYIWQFCNSDFHKDYLTPE</sequence>
<name>A0A8T2SU58_CERRI</name>
<dbReference type="EMBL" id="CM035422">
    <property type="protein sequence ID" value="KAH7372753.1"/>
    <property type="molecule type" value="Genomic_DNA"/>
</dbReference>
<evidence type="ECO:0000313" key="2">
    <source>
        <dbReference type="EMBL" id="KAH7372753.1"/>
    </source>
</evidence>
<dbReference type="Proteomes" id="UP000825935">
    <property type="component" value="Chromosome 17"/>
</dbReference>
<evidence type="ECO:0000313" key="3">
    <source>
        <dbReference type="Proteomes" id="UP000825935"/>
    </source>
</evidence>
<reference evidence="2" key="1">
    <citation type="submission" date="2021-08" db="EMBL/GenBank/DDBJ databases">
        <title>WGS assembly of Ceratopteris richardii.</title>
        <authorList>
            <person name="Marchant D.B."/>
            <person name="Chen G."/>
            <person name="Jenkins J."/>
            <person name="Shu S."/>
            <person name="Leebens-Mack J."/>
            <person name="Grimwood J."/>
            <person name="Schmutz J."/>
            <person name="Soltis P."/>
            <person name="Soltis D."/>
            <person name="Chen Z.-H."/>
        </authorList>
    </citation>
    <scope>NUCLEOTIDE SEQUENCE</scope>
    <source>
        <strain evidence="2">Whitten #5841</strain>
        <tissue evidence="2">Leaf</tissue>
    </source>
</reference>
<keyword evidence="3" id="KW-1185">Reference proteome</keyword>
<protein>
    <submittedName>
        <fullName evidence="2">Uncharacterized protein</fullName>
    </submittedName>
</protein>
<comment type="caution">
    <text evidence="2">The sequence shown here is derived from an EMBL/GenBank/DDBJ whole genome shotgun (WGS) entry which is preliminary data.</text>
</comment>